<dbReference type="PANTHER" id="PTHR35526:SF3">
    <property type="entry name" value="ANTI-SIGMA-F FACTOR RSBW"/>
    <property type="match status" value="1"/>
</dbReference>
<keyword evidence="1" id="KW-0723">Serine/threonine-protein kinase</keyword>
<name>A0A918ZL68_9ACTN</name>
<dbReference type="InterPro" id="IPR050267">
    <property type="entry name" value="Anti-sigma-factor_SerPK"/>
</dbReference>
<evidence type="ECO:0000313" key="5">
    <source>
        <dbReference type="Proteomes" id="UP000608024"/>
    </source>
</evidence>
<dbReference type="SUPFAM" id="SSF55874">
    <property type="entry name" value="ATPase domain of HSP90 chaperone/DNA topoisomerase II/histidine kinase"/>
    <property type="match status" value="1"/>
</dbReference>
<dbReference type="GO" id="GO:0004674">
    <property type="term" value="F:protein serine/threonine kinase activity"/>
    <property type="evidence" value="ECO:0007669"/>
    <property type="project" value="UniProtKB-KW"/>
</dbReference>
<proteinExistence type="predicted"/>
<dbReference type="PANTHER" id="PTHR35526">
    <property type="entry name" value="ANTI-SIGMA-F FACTOR RSBW-RELATED"/>
    <property type="match status" value="1"/>
</dbReference>
<evidence type="ECO:0000256" key="2">
    <source>
        <dbReference type="SAM" id="MobiDB-lite"/>
    </source>
</evidence>
<evidence type="ECO:0000259" key="3">
    <source>
        <dbReference type="Pfam" id="PF13581"/>
    </source>
</evidence>
<reference evidence="4" key="1">
    <citation type="journal article" date="2014" name="Int. J. Syst. Evol. Microbiol.">
        <title>Complete genome sequence of Corynebacterium casei LMG S-19264T (=DSM 44701T), isolated from a smear-ripened cheese.</title>
        <authorList>
            <consortium name="US DOE Joint Genome Institute (JGI-PGF)"/>
            <person name="Walter F."/>
            <person name="Albersmeier A."/>
            <person name="Kalinowski J."/>
            <person name="Ruckert C."/>
        </authorList>
    </citation>
    <scope>NUCLEOTIDE SEQUENCE</scope>
    <source>
        <strain evidence="4">JCM 4784</strain>
    </source>
</reference>
<evidence type="ECO:0000256" key="1">
    <source>
        <dbReference type="ARBA" id="ARBA00022527"/>
    </source>
</evidence>
<dbReference type="AlphaFoldDB" id="A0A918ZL68"/>
<reference evidence="4" key="2">
    <citation type="submission" date="2020-09" db="EMBL/GenBank/DDBJ databases">
        <authorList>
            <person name="Sun Q."/>
            <person name="Ohkuma M."/>
        </authorList>
    </citation>
    <scope>NUCLEOTIDE SEQUENCE</scope>
    <source>
        <strain evidence="4">JCM 4784</strain>
    </source>
</reference>
<sequence>MSAHTASAQPADPESFEAKWQLPRTPRTAGRARALLRAQLAAWKIDGDVADTAELVLSELVTNSVRHAYVPAGREIGVRVARRDGCLRIEVADAGSGRPAPCVARADDEHGRGLALVVALAERWGCRPRAYGIGKAVWAELGLPRGQPYQ</sequence>
<gene>
    <name evidence="4" type="ORF">GCM10018785_26340</name>
</gene>
<comment type="caution">
    <text evidence="4">The sequence shown here is derived from an EMBL/GenBank/DDBJ whole genome shotgun (WGS) entry which is preliminary data.</text>
</comment>
<organism evidence="4 5">
    <name type="scientific">Streptomyces longispororuber</name>
    <dbReference type="NCBI Taxonomy" id="68230"/>
    <lineage>
        <taxon>Bacteria</taxon>
        <taxon>Bacillati</taxon>
        <taxon>Actinomycetota</taxon>
        <taxon>Actinomycetes</taxon>
        <taxon>Kitasatosporales</taxon>
        <taxon>Streptomycetaceae</taxon>
        <taxon>Streptomyces</taxon>
    </lineage>
</organism>
<dbReference type="RefSeq" id="WP_190136085.1">
    <property type="nucleotide sequence ID" value="NZ_BNBT01000030.1"/>
</dbReference>
<dbReference type="EMBL" id="BNBT01000030">
    <property type="protein sequence ID" value="GHE55675.1"/>
    <property type="molecule type" value="Genomic_DNA"/>
</dbReference>
<accession>A0A918ZL68</accession>
<dbReference type="Gene3D" id="3.30.565.10">
    <property type="entry name" value="Histidine kinase-like ATPase, C-terminal domain"/>
    <property type="match status" value="1"/>
</dbReference>
<evidence type="ECO:0000313" key="4">
    <source>
        <dbReference type="EMBL" id="GHE55675.1"/>
    </source>
</evidence>
<keyword evidence="1" id="KW-0418">Kinase</keyword>
<dbReference type="Proteomes" id="UP000608024">
    <property type="component" value="Unassembled WGS sequence"/>
</dbReference>
<keyword evidence="5" id="KW-1185">Reference proteome</keyword>
<dbReference type="InterPro" id="IPR003594">
    <property type="entry name" value="HATPase_dom"/>
</dbReference>
<protein>
    <recommendedName>
        <fullName evidence="3">Histidine kinase/HSP90-like ATPase domain-containing protein</fullName>
    </recommendedName>
</protein>
<keyword evidence="1" id="KW-0808">Transferase</keyword>
<dbReference type="Pfam" id="PF13581">
    <property type="entry name" value="HATPase_c_2"/>
    <property type="match status" value="1"/>
</dbReference>
<feature type="domain" description="Histidine kinase/HSP90-like ATPase" evidence="3">
    <location>
        <begin position="23"/>
        <end position="123"/>
    </location>
</feature>
<dbReference type="InterPro" id="IPR036890">
    <property type="entry name" value="HATPase_C_sf"/>
</dbReference>
<dbReference type="CDD" id="cd16936">
    <property type="entry name" value="HATPase_RsbW-like"/>
    <property type="match status" value="1"/>
</dbReference>
<feature type="region of interest" description="Disordered" evidence="2">
    <location>
        <begin position="1"/>
        <end position="24"/>
    </location>
</feature>